<evidence type="ECO:0000313" key="2">
    <source>
        <dbReference type="EMBL" id="CAE8638782.1"/>
    </source>
</evidence>
<feature type="non-terminal residue" evidence="2">
    <location>
        <position position="1"/>
    </location>
</feature>
<gene>
    <name evidence="2" type="ORF">PGLA2088_LOCUS1892</name>
</gene>
<evidence type="ECO:0000256" key="1">
    <source>
        <dbReference type="SAM" id="MobiDB-lite"/>
    </source>
</evidence>
<dbReference type="EMBL" id="CAJNNW010001485">
    <property type="protein sequence ID" value="CAE8638782.1"/>
    <property type="molecule type" value="Genomic_DNA"/>
</dbReference>
<feature type="region of interest" description="Disordered" evidence="1">
    <location>
        <begin position="99"/>
        <end position="126"/>
    </location>
</feature>
<evidence type="ECO:0000313" key="3">
    <source>
        <dbReference type="Proteomes" id="UP000626109"/>
    </source>
</evidence>
<dbReference type="InterPro" id="IPR027417">
    <property type="entry name" value="P-loop_NTPase"/>
</dbReference>
<protein>
    <recommendedName>
        <fullName evidence="4">GTP-binding protein</fullName>
    </recommendedName>
</protein>
<evidence type="ECO:0008006" key="4">
    <source>
        <dbReference type="Google" id="ProtNLM"/>
    </source>
</evidence>
<accession>A0A813HM01</accession>
<dbReference type="SUPFAM" id="SSF52540">
    <property type="entry name" value="P-loop containing nucleoside triphosphate hydrolases"/>
    <property type="match status" value="1"/>
</dbReference>
<reference evidence="2" key="1">
    <citation type="submission" date="2021-02" db="EMBL/GenBank/DDBJ databases">
        <authorList>
            <person name="Dougan E. K."/>
            <person name="Rhodes N."/>
            <person name="Thang M."/>
            <person name="Chan C."/>
        </authorList>
    </citation>
    <scope>NUCLEOTIDE SEQUENCE</scope>
</reference>
<dbReference type="Gene3D" id="3.40.50.300">
    <property type="entry name" value="P-loop containing nucleotide triphosphate hydrolases"/>
    <property type="match status" value="1"/>
</dbReference>
<comment type="caution">
    <text evidence="2">The sequence shown here is derived from an EMBL/GenBank/DDBJ whole genome shotgun (WGS) entry which is preliminary data.</text>
</comment>
<name>A0A813HM01_POLGL</name>
<dbReference type="AlphaFoldDB" id="A0A813HM01"/>
<proteinExistence type="predicted"/>
<sequence>ALRTLYVIVDSRTGLRPSDWRFLEALGSDGPEKVFIMTKCDLVIPRNLAKVATIVLEDIRCVPKASQRLIMISSRMGQGMHDLRSDLCARAVTWEKQAKRRAERKAKEGGPNTQAFSDGFDKECGL</sequence>
<dbReference type="Proteomes" id="UP000626109">
    <property type="component" value="Unassembled WGS sequence"/>
</dbReference>
<organism evidence="2 3">
    <name type="scientific">Polarella glacialis</name>
    <name type="common">Dinoflagellate</name>
    <dbReference type="NCBI Taxonomy" id="89957"/>
    <lineage>
        <taxon>Eukaryota</taxon>
        <taxon>Sar</taxon>
        <taxon>Alveolata</taxon>
        <taxon>Dinophyceae</taxon>
        <taxon>Suessiales</taxon>
        <taxon>Suessiaceae</taxon>
        <taxon>Polarella</taxon>
    </lineage>
</organism>